<evidence type="ECO:0000256" key="12">
    <source>
        <dbReference type="ARBA" id="ARBA00023163"/>
    </source>
</evidence>
<feature type="modified residue" description="4-aspartylphosphate" evidence="14">
    <location>
        <position position="55"/>
    </location>
</feature>
<evidence type="ECO:0000259" key="17">
    <source>
        <dbReference type="PROSITE" id="PS50110"/>
    </source>
</evidence>
<comment type="subcellular location">
    <subcellularLocation>
        <location evidence="1 15">Cytoplasm</location>
    </subcellularLocation>
</comment>
<dbReference type="PROSITE" id="PS00688">
    <property type="entry name" value="SIGMA54_INTERACT_3"/>
    <property type="match status" value="1"/>
</dbReference>
<dbReference type="PROSITE" id="PS00676">
    <property type="entry name" value="SIGMA54_INTERACT_2"/>
    <property type="match status" value="1"/>
</dbReference>
<comment type="caution">
    <text evidence="18">The sequence shown here is derived from an EMBL/GenBank/DDBJ whole genome shotgun (WGS) entry which is preliminary data.</text>
</comment>
<dbReference type="SUPFAM" id="SSF52172">
    <property type="entry name" value="CheY-like"/>
    <property type="match status" value="1"/>
</dbReference>
<keyword evidence="5 14" id="KW-0597">Phosphoprotein</keyword>
<dbReference type="InterPro" id="IPR025943">
    <property type="entry name" value="Sigma_54_int_dom_ATP-bd_2"/>
</dbReference>
<dbReference type="SMART" id="SM00448">
    <property type="entry name" value="REC"/>
    <property type="match status" value="1"/>
</dbReference>
<evidence type="ECO:0000256" key="14">
    <source>
        <dbReference type="PROSITE-ProRule" id="PRU00169"/>
    </source>
</evidence>
<feature type="domain" description="Sigma-54 factor interaction" evidence="16">
    <location>
        <begin position="141"/>
        <end position="370"/>
    </location>
</feature>
<comment type="function">
    <text evidence="15">Member of the two-component regulatory system NtrB/NtrC, which controls expression of the nitrogen-regulated (ntr) genes in response to nitrogen limitation. Phosphorylated NtrC binds directly to DNA and stimulates the formation of open promoter-sigma54-RNA polymerase complexes.</text>
</comment>
<dbReference type="Pfam" id="PF00072">
    <property type="entry name" value="Response_reg"/>
    <property type="match status" value="1"/>
</dbReference>
<dbReference type="PROSITE" id="PS50110">
    <property type="entry name" value="RESPONSE_REGULATORY"/>
    <property type="match status" value="1"/>
</dbReference>
<dbReference type="InterPro" id="IPR025944">
    <property type="entry name" value="Sigma_54_int_dom_CS"/>
</dbReference>
<protein>
    <recommendedName>
        <fullName evidence="2 15">DNA-binding transcriptional regulator NtrC</fullName>
    </recommendedName>
    <alternativeName>
        <fullName evidence="15">Nitrogen regulation protein NR(I)</fullName>
    </alternativeName>
</protein>
<feature type="domain" description="Response regulatory" evidence="17">
    <location>
        <begin position="6"/>
        <end position="120"/>
    </location>
</feature>
<keyword evidence="7 15" id="KW-0067">ATP-binding</keyword>
<evidence type="ECO:0000256" key="5">
    <source>
        <dbReference type="ARBA" id="ARBA00022553"/>
    </source>
</evidence>
<evidence type="ECO:0000259" key="16">
    <source>
        <dbReference type="PROSITE" id="PS50045"/>
    </source>
</evidence>
<dbReference type="SMART" id="SM00382">
    <property type="entry name" value="AAA"/>
    <property type="match status" value="1"/>
</dbReference>
<keyword evidence="9 15" id="KW-0805">Transcription regulation</keyword>
<gene>
    <name evidence="15 18" type="primary">ntrC</name>
    <name evidence="18" type="ORF">GCM10023116_49440</name>
</gene>
<dbReference type="Gene3D" id="3.40.50.2300">
    <property type="match status" value="1"/>
</dbReference>
<dbReference type="SUPFAM" id="SSF46689">
    <property type="entry name" value="Homeodomain-like"/>
    <property type="match status" value="1"/>
</dbReference>
<evidence type="ECO:0000256" key="9">
    <source>
        <dbReference type="ARBA" id="ARBA00023015"/>
    </source>
</evidence>
<dbReference type="InterPro" id="IPR011006">
    <property type="entry name" value="CheY-like_superfamily"/>
</dbReference>
<evidence type="ECO:0000256" key="15">
    <source>
        <dbReference type="RuleBase" id="RU365013"/>
    </source>
</evidence>
<reference evidence="19" key="1">
    <citation type="journal article" date="2019" name="Int. J. Syst. Evol. Microbiol.">
        <title>The Global Catalogue of Microorganisms (GCM) 10K type strain sequencing project: providing services to taxonomists for standard genome sequencing and annotation.</title>
        <authorList>
            <consortium name="The Broad Institute Genomics Platform"/>
            <consortium name="The Broad Institute Genome Sequencing Center for Infectious Disease"/>
            <person name="Wu L."/>
            <person name="Ma J."/>
        </authorList>
    </citation>
    <scope>NUCLEOTIDE SEQUENCE [LARGE SCALE GENOMIC DNA]</scope>
    <source>
        <strain evidence="19">JCM 17805</strain>
    </source>
</reference>
<dbReference type="InterPro" id="IPR058031">
    <property type="entry name" value="AAA_lid_NorR"/>
</dbReference>
<sequence>MSTTGNVWIIDDDRSIRWVLERAMAQEGIQTSSFETADAALAAIASKQPDVIISDVRMPGTGGLDLLKLIKEEHPALPVIIMTAHSDLDSAVASYQGGAFEYLPKPFDVDEAVTLIKRAQSHVREQAIQYQGLERAATPEIIGEAPAMQEVFRAIGRLSQSNITVLINGESGTGKELVAHALHRHSPRAANPFIALNMAAIPKDLIESELFGHEKGAFTGANQMRRGRFEQANGGTLFLDEIGDMPAETQTRLLRVLADGEFYRVGGHTPVQVDVRIIAATHQNLEKLVAAGSFREDLFHRLNVIRVHLPRLGDRREDIPLLTRHFLDRAASELSVEPKLLRPETEAYMSSLDWPGNVRQLENTCRWITVMASSREVHVSDLPPELLDQQRSSTMGNNWEQALRNWADQQLTRGESGLLDRAIPAFERIMIETALKHTCGRRRDAALLLGWGRNTLTRKIKELGMNDEEAIDQEEALEEAV</sequence>
<dbReference type="InterPro" id="IPR009057">
    <property type="entry name" value="Homeodomain-like_sf"/>
</dbReference>
<dbReference type="Pfam" id="PF25601">
    <property type="entry name" value="AAA_lid_14"/>
    <property type="match status" value="1"/>
</dbReference>
<dbReference type="Gene3D" id="1.10.10.60">
    <property type="entry name" value="Homeodomain-like"/>
    <property type="match status" value="1"/>
</dbReference>
<dbReference type="PANTHER" id="PTHR32071:SF95">
    <property type="entry name" value="DNA-BINDING TRANSCRIPTIONAL REGULATOR NTRC"/>
    <property type="match status" value="1"/>
</dbReference>
<dbReference type="InterPro" id="IPR025662">
    <property type="entry name" value="Sigma_54_int_dom_ATP-bd_1"/>
</dbReference>
<evidence type="ECO:0000313" key="19">
    <source>
        <dbReference type="Proteomes" id="UP001500604"/>
    </source>
</evidence>
<keyword evidence="11 15" id="KW-0010">Activator</keyword>
<keyword evidence="3 15" id="KW-0963">Cytoplasm</keyword>
<dbReference type="PRINTS" id="PR01590">
    <property type="entry name" value="HTHFIS"/>
</dbReference>
<dbReference type="NCBIfam" id="NF008176">
    <property type="entry name" value="PRK10923.1"/>
    <property type="match status" value="1"/>
</dbReference>
<dbReference type="Pfam" id="PF00158">
    <property type="entry name" value="Sigma54_activat"/>
    <property type="match status" value="1"/>
</dbReference>
<keyword evidence="12 15" id="KW-0804">Transcription</keyword>
<dbReference type="Proteomes" id="UP001500604">
    <property type="component" value="Unassembled WGS sequence"/>
</dbReference>
<dbReference type="InterPro" id="IPR002078">
    <property type="entry name" value="Sigma_54_int"/>
</dbReference>
<keyword evidence="19" id="KW-1185">Reference proteome</keyword>
<evidence type="ECO:0000256" key="2">
    <source>
        <dbReference type="ARBA" id="ARBA00019059"/>
    </source>
</evidence>
<dbReference type="InterPro" id="IPR001789">
    <property type="entry name" value="Sig_transdc_resp-reg_receiver"/>
</dbReference>
<accession>A0ABP8VBN1</accession>
<evidence type="ECO:0000256" key="8">
    <source>
        <dbReference type="ARBA" id="ARBA00023012"/>
    </source>
</evidence>
<dbReference type="InterPro" id="IPR010114">
    <property type="entry name" value="Transcript_reg_NtrC"/>
</dbReference>
<dbReference type="NCBIfam" id="TIGR01818">
    <property type="entry name" value="ntrC"/>
    <property type="match status" value="1"/>
</dbReference>
<evidence type="ECO:0000256" key="7">
    <source>
        <dbReference type="ARBA" id="ARBA00022840"/>
    </source>
</evidence>
<dbReference type="InterPro" id="IPR002197">
    <property type="entry name" value="HTH_Fis"/>
</dbReference>
<keyword evidence="4 15" id="KW-0678">Repressor</keyword>
<keyword evidence="6 15" id="KW-0547">Nucleotide-binding</keyword>
<dbReference type="Pfam" id="PF02954">
    <property type="entry name" value="HTH_8"/>
    <property type="match status" value="1"/>
</dbReference>
<dbReference type="SUPFAM" id="SSF52540">
    <property type="entry name" value="P-loop containing nucleoside triphosphate hydrolases"/>
    <property type="match status" value="1"/>
</dbReference>
<dbReference type="RefSeq" id="WP_345199268.1">
    <property type="nucleotide sequence ID" value="NZ_BAABFL010000479.1"/>
</dbReference>
<evidence type="ECO:0000256" key="13">
    <source>
        <dbReference type="ARBA" id="ARBA00023231"/>
    </source>
</evidence>
<keyword evidence="13 15" id="KW-0535">Nitrogen fixation</keyword>
<evidence type="ECO:0000256" key="10">
    <source>
        <dbReference type="ARBA" id="ARBA00023125"/>
    </source>
</evidence>
<evidence type="ECO:0000256" key="6">
    <source>
        <dbReference type="ARBA" id="ARBA00022741"/>
    </source>
</evidence>
<dbReference type="PROSITE" id="PS50045">
    <property type="entry name" value="SIGMA54_INTERACT_4"/>
    <property type="match status" value="1"/>
</dbReference>
<dbReference type="CDD" id="cd00009">
    <property type="entry name" value="AAA"/>
    <property type="match status" value="1"/>
</dbReference>
<keyword evidence="8 15" id="KW-0902">Two-component regulatory system</keyword>
<dbReference type="PANTHER" id="PTHR32071">
    <property type="entry name" value="TRANSCRIPTIONAL REGULATORY PROTEIN"/>
    <property type="match status" value="1"/>
</dbReference>
<organism evidence="18 19">
    <name type="scientific">Kistimonas scapharcae</name>
    <dbReference type="NCBI Taxonomy" id="1036133"/>
    <lineage>
        <taxon>Bacteria</taxon>
        <taxon>Pseudomonadati</taxon>
        <taxon>Pseudomonadota</taxon>
        <taxon>Gammaproteobacteria</taxon>
        <taxon>Oceanospirillales</taxon>
        <taxon>Endozoicomonadaceae</taxon>
        <taxon>Kistimonas</taxon>
    </lineage>
</organism>
<dbReference type="Gene3D" id="3.40.50.300">
    <property type="entry name" value="P-loop containing nucleotide triphosphate hydrolases"/>
    <property type="match status" value="1"/>
</dbReference>
<dbReference type="InterPro" id="IPR027417">
    <property type="entry name" value="P-loop_NTPase"/>
</dbReference>
<evidence type="ECO:0000256" key="3">
    <source>
        <dbReference type="ARBA" id="ARBA00022490"/>
    </source>
</evidence>
<name>A0ABP8VBN1_9GAMM</name>
<evidence type="ECO:0000256" key="11">
    <source>
        <dbReference type="ARBA" id="ARBA00023159"/>
    </source>
</evidence>
<evidence type="ECO:0000256" key="1">
    <source>
        <dbReference type="ARBA" id="ARBA00004496"/>
    </source>
</evidence>
<evidence type="ECO:0000313" key="18">
    <source>
        <dbReference type="EMBL" id="GAA4652660.1"/>
    </source>
</evidence>
<dbReference type="CDD" id="cd19919">
    <property type="entry name" value="REC_NtrC"/>
    <property type="match status" value="1"/>
</dbReference>
<dbReference type="InterPro" id="IPR003593">
    <property type="entry name" value="AAA+_ATPase"/>
</dbReference>
<evidence type="ECO:0000256" key="4">
    <source>
        <dbReference type="ARBA" id="ARBA00022491"/>
    </source>
</evidence>
<dbReference type="PROSITE" id="PS00675">
    <property type="entry name" value="SIGMA54_INTERACT_1"/>
    <property type="match status" value="1"/>
</dbReference>
<dbReference type="Gene3D" id="1.10.8.60">
    <property type="match status" value="1"/>
</dbReference>
<dbReference type="EMBL" id="BAABFL010000479">
    <property type="protein sequence ID" value="GAA4652660.1"/>
    <property type="molecule type" value="Genomic_DNA"/>
</dbReference>
<keyword evidence="10 15" id="KW-0238">DNA-binding</keyword>
<proteinExistence type="predicted"/>